<evidence type="ECO:0000256" key="2">
    <source>
        <dbReference type="SAM" id="Phobius"/>
    </source>
</evidence>
<evidence type="ECO:0000256" key="1">
    <source>
        <dbReference type="SAM" id="MobiDB-lite"/>
    </source>
</evidence>
<keyword evidence="2" id="KW-0472">Membrane</keyword>
<comment type="caution">
    <text evidence="3">The sequence shown here is derived from an EMBL/GenBank/DDBJ whole genome shotgun (WGS) entry which is preliminary data.</text>
</comment>
<feature type="region of interest" description="Disordered" evidence="1">
    <location>
        <begin position="1"/>
        <end position="42"/>
    </location>
</feature>
<proteinExistence type="predicted"/>
<protein>
    <recommendedName>
        <fullName evidence="5">Peroxin 26</fullName>
    </recommendedName>
</protein>
<dbReference type="EMBL" id="ONZQ02000002">
    <property type="protein sequence ID" value="SPN98507.1"/>
    <property type="molecule type" value="Genomic_DNA"/>
</dbReference>
<accession>A0AAE8SRX8</accession>
<feature type="transmembrane region" description="Helical" evidence="2">
    <location>
        <begin position="442"/>
        <end position="463"/>
    </location>
</feature>
<keyword evidence="2" id="KW-1133">Transmembrane helix</keyword>
<feature type="transmembrane region" description="Helical" evidence="2">
    <location>
        <begin position="404"/>
        <end position="421"/>
    </location>
</feature>
<feature type="region of interest" description="Disordered" evidence="1">
    <location>
        <begin position="276"/>
        <end position="377"/>
    </location>
</feature>
<reference evidence="3" key="1">
    <citation type="submission" date="2018-03" db="EMBL/GenBank/DDBJ databases">
        <authorList>
            <person name="Guldener U."/>
        </authorList>
    </citation>
    <scope>NUCLEOTIDE SEQUENCE</scope>
</reference>
<gene>
    <name evidence="3" type="ORF">DNG_01552</name>
</gene>
<organism evidence="3 4">
    <name type="scientific">Cephalotrichum gorgonifer</name>
    <dbReference type="NCBI Taxonomy" id="2041049"/>
    <lineage>
        <taxon>Eukaryota</taxon>
        <taxon>Fungi</taxon>
        <taxon>Dikarya</taxon>
        <taxon>Ascomycota</taxon>
        <taxon>Pezizomycotina</taxon>
        <taxon>Sordariomycetes</taxon>
        <taxon>Hypocreomycetidae</taxon>
        <taxon>Microascales</taxon>
        <taxon>Microascaceae</taxon>
        <taxon>Cephalotrichum</taxon>
    </lineage>
</organism>
<dbReference type="AlphaFoldDB" id="A0AAE8SRX8"/>
<evidence type="ECO:0008006" key="5">
    <source>
        <dbReference type="Google" id="ProtNLM"/>
    </source>
</evidence>
<keyword evidence="2" id="KW-0812">Transmembrane</keyword>
<feature type="compositionally biased region" description="Low complexity" evidence="1">
    <location>
        <begin position="10"/>
        <end position="33"/>
    </location>
</feature>
<dbReference type="Proteomes" id="UP001187682">
    <property type="component" value="Unassembled WGS sequence"/>
</dbReference>
<evidence type="ECO:0000313" key="4">
    <source>
        <dbReference type="Proteomes" id="UP001187682"/>
    </source>
</evidence>
<sequence length="485" mass="53718">MTSNGSSHYTARSPTDSTATPTSDTFTPPFLSSARSRRTSPITKTYHQSSTLFLTRRLPEALTTLQPLITPRYDDDGQILEPAPVAKASRTTRIKVWSLYLTILNAVVEMEPDEGKDAFGAQEWRTLCGKVRDGAVWEEVVRNGYHGAEGDVDSDVVINLATLLLAHARDQVLNQKRLESYLATCNSPNLDVAHRLGGGHETPRASHRYMSPARGAVSGAATPRDLNARVKILELYTLHVLLRNNEWEYAREFISVSSVLDEERREAFLQALESLQEEQQEAERREEEERERRREELRRGAEEARRLREENEKLERRRRELEKAGGGSEVDYGIEDAPIRGATPAPPRGGPNNNTRSALSRPGKKAKAPPAAAPPTLSERATAAVRRFQAVIDQLGATLQANPMLTARLLAFVLGLVLVLAKQNVRERIRRIIAGSWTKVKATAGMGARVILLAVGAGVAYRIQNKNKLKHLIALSQPLVVVSGE</sequence>
<name>A0AAE8SRX8_9PEZI</name>
<keyword evidence="4" id="KW-1185">Reference proteome</keyword>
<evidence type="ECO:0000313" key="3">
    <source>
        <dbReference type="EMBL" id="SPN98507.1"/>
    </source>
</evidence>
<feature type="compositionally biased region" description="Basic and acidic residues" evidence="1">
    <location>
        <begin position="281"/>
        <end position="323"/>
    </location>
</feature>